<dbReference type="GO" id="GO:0005524">
    <property type="term" value="F:ATP binding"/>
    <property type="evidence" value="ECO:0007669"/>
    <property type="project" value="UniProtKB-KW"/>
</dbReference>
<keyword evidence="4 5" id="KW-0067">ATP-binding</keyword>
<dbReference type="PANTHER" id="PTHR48470:SF1">
    <property type="entry name" value="CELL DIVISION CONTROL PROTEIN 48 C ISOFORM 1"/>
    <property type="match status" value="1"/>
</dbReference>
<comment type="similarity">
    <text evidence="5">Belongs to the AAA ATPase family.</text>
</comment>
<dbReference type="InterPro" id="IPR041569">
    <property type="entry name" value="AAA_lid_3"/>
</dbReference>
<dbReference type="GO" id="GO:0005634">
    <property type="term" value="C:nucleus"/>
    <property type="evidence" value="ECO:0000318"/>
    <property type="project" value="GO_Central"/>
</dbReference>
<dbReference type="PANTHER" id="PTHR48470">
    <property type="entry name" value="CELL DIVISION CONTROL PROTEIN 48 C ISOFORM 1"/>
    <property type="match status" value="1"/>
</dbReference>
<dbReference type="GO" id="GO:1990275">
    <property type="term" value="F:preribosome binding"/>
    <property type="evidence" value="ECO:0000318"/>
    <property type="project" value="GO_Central"/>
</dbReference>
<dbReference type="GO" id="GO:0005737">
    <property type="term" value="C:cytoplasm"/>
    <property type="evidence" value="ECO:0007669"/>
    <property type="project" value="UniProtKB-SubCell"/>
</dbReference>
<evidence type="ECO:0000256" key="4">
    <source>
        <dbReference type="ARBA" id="ARBA00022840"/>
    </source>
</evidence>
<name>A0A251T6U9_HELAN</name>
<dbReference type="EMBL" id="CM007900">
    <property type="protein sequence ID" value="OTG06634.1"/>
    <property type="molecule type" value="Genomic_DNA"/>
</dbReference>
<evidence type="ECO:0000256" key="1">
    <source>
        <dbReference type="ARBA" id="ARBA00004496"/>
    </source>
</evidence>
<keyword evidence="7" id="KW-0378">Hydrolase</keyword>
<dbReference type="Pfam" id="PF17862">
    <property type="entry name" value="AAA_lid_3"/>
    <property type="match status" value="2"/>
</dbReference>
<evidence type="ECO:0000259" key="6">
    <source>
        <dbReference type="SMART" id="SM00382"/>
    </source>
</evidence>
<keyword evidence="8" id="KW-1185">Reference proteome</keyword>
<dbReference type="PROSITE" id="PS00674">
    <property type="entry name" value="AAA"/>
    <property type="match status" value="2"/>
</dbReference>
<feature type="domain" description="AAA+ ATPase" evidence="6">
    <location>
        <begin position="205"/>
        <end position="338"/>
    </location>
</feature>
<dbReference type="InParanoid" id="A0A251T6U9"/>
<protein>
    <submittedName>
        <fullName evidence="7">Putative ATPase, AAA-type, core, P-loop containing nucleoside triphosphate hydrolase</fullName>
    </submittedName>
</protein>
<dbReference type="Proteomes" id="UP000215914">
    <property type="component" value="Chromosome 11"/>
</dbReference>
<dbReference type="InterPro" id="IPR003593">
    <property type="entry name" value="AAA+_ATPase"/>
</dbReference>
<evidence type="ECO:0000256" key="5">
    <source>
        <dbReference type="RuleBase" id="RU003651"/>
    </source>
</evidence>
<dbReference type="GO" id="GO:0042254">
    <property type="term" value="P:ribosome biogenesis"/>
    <property type="evidence" value="ECO:0000318"/>
    <property type="project" value="GO_Central"/>
</dbReference>
<dbReference type="Gene3D" id="1.10.8.60">
    <property type="match status" value="2"/>
</dbReference>
<dbReference type="InterPro" id="IPR027417">
    <property type="entry name" value="P-loop_NTPase"/>
</dbReference>
<dbReference type="OMA" id="ISNKTHC"/>
<dbReference type="GO" id="GO:0016887">
    <property type="term" value="F:ATP hydrolysis activity"/>
    <property type="evidence" value="ECO:0000318"/>
    <property type="project" value="GO_Central"/>
</dbReference>
<dbReference type="AlphaFoldDB" id="A0A251T6U9"/>
<reference evidence="8" key="1">
    <citation type="journal article" date="2017" name="Nature">
        <title>The sunflower genome provides insights into oil metabolism, flowering and Asterid evolution.</title>
        <authorList>
            <person name="Badouin H."/>
            <person name="Gouzy J."/>
            <person name="Grassa C.J."/>
            <person name="Murat F."/>
            <person name="Staton S.E."/>
            <person name="Cottret L."/>
            <person name="Lelandais-Briere C."/>
            <person name="Owens G.L."/>
            <person name="Carrere S."/>
            <person name="Mayjonade B."/>
            <person name="Legrand L."/>
            <person name="Gill N."/>
            <person name="Kane N.C."/>
            <person name="Bowers J.E."/>
            <person name="Hubner S."/>
            <person name="Bellec A."/>
            <person name="Berard A."/>
            <person name="Berges H."/>
            <person name="Blanchet N."/>
            <person name="Boniface M.C."/>
            <person name="Brunel D."/>
            <person name="Catrice O."/>
            <person name="Chaidir N."/>
            <person name="Claudel C."/>
            <person name="Donnadieu C."/>
            <person name="Faraut T."/>
            <person name="Fievet G."/>
            <person name="Helmstetter N."/>
            <person name="King M."/>
            <person name="Knapp S.J."/>
            <person name="Lai Z."/>
            <person name="Le Paslier M.C."/>
            <person name="Lippi Y."/>
            <person name="Lorenzon L."/>
            <person name="Mandel J.R."/>
            <person name="Marage G."/>
            <person name="Marchand G."/>
            <person name="Marquand E."/>
            <person name="Bret-Mestries E."/>
            <person name="Morien E."/>
            <person name="Nambeesan S."/>
            <person name="Nguyen T."/>
            <person name="Pegot-Espagnet P."/>
            <person name="Pouilly N."/>
            <person name="Raftis F."/>
            <person name="Sallet E."/>
            <person name="Schiex T."/>
            <person name="Thomas J."/>
            <person name="Vandecasteele C."/>
            <person name="Vares D."/>
            <person name="Vear F."/>
            <person name="Vautrin S."/>
            <person name="Crespi M."/>
            <person name="Mangin B."/>
            <person name="Burke J.M."/>
            <person name="Salse J."/>
            <person name="Munos S."/>
            <person name="Vincourt P."/>
            <person name="Rieseberg L.H."/>
            <person name="Langlade N.B."/>
        </authorList>
    </citation>
    <scope>NUCLEOTIDE SEQUENCE [LARGE SCALE GENOMIC DNA]</scope>
    <source>
        <strain evidence="8">cv. SF193</strain>
    </source>
</reference>
<dbReference type="InterPro" id="IPR003959">
    <property type="entry name" value="ATPase_AAA_core"/>
</dbReference>
<dbReference type="InterPro" id="IPR055278">
    <property type="entry name" value="CDC48c"/>
</dbReference>
<accession>A0A251T6U9</accession>
<evidence type="ECO:0000313" key="7">
    <source>
        <dbReference type="EMBL" id="OTG06634.1"/>
    </source>
</evidence>
<keyword evidence="3 5" id="KW-0547">Nucleotide-binding</keyword>
<dbReference type="Gene3D" id="3.40.50.300">
    <property type="entry name" value="P-loop containing nucleotide triphosphate hydrolases"/>
    <property type="match status" value="2"/>
</dbReference>
<dbReference type="SMART" id="SM00382">
    <property type="entry name" value="AAA"/>
    <property type="match status" value="1"/>
</dbReference>
<dbReference type="FunFam" id="3.40.50.300:FF:000567">
    <property type="entry name" value="ATPase, AAA family protein"/>
    <property type="match status" value="1"/>
</dbReference>
<sequence>MDKRIVTQLMICMDAASKHEDGKPGYVLVIGATNRPDALDRALRRPGRFDREITLGVPDENARTKILRVLTRNVKLGGAFDLVKVSKLTPGFVGTDLVSLVDNAGRLCMRRNIEAKELELSAQDEDWWKKPWTLDKANLNITMSDFEEAAKLVQPSSKREGFTSIPDVKWEDIGGLDRLRMKFNEYIVNRIKDPVAYEKSGLKNLETAFLLHGPPGCGKTLIAKAVANEAGANFIHIKGPEIMSKYVGESELAVRNIFSRARTCSPCIIFFDEVDALTSQRGKEGGWVVERVLLAELDGGDPRKGVYVIGATNRLDVIDRALLRSGRFGEILYVTLPNQDERGLILKTLSKNCSLDADVDLIAIARSKACENLSGADLKRMMAKAAMVAHRENCSKIKAVHFEKVLKKIKPSVTDKV</sequence>
<dbReference type="SUPFAM" id="SSF52540">
    <property type="entry name" value="P-loop containing nucleoside triphosphate hydrolases"/>
    <property type="match status" value="2"/>
</dbReference>
<organism evidence="7 8">
    <name type="scientific">Helianthus annuus</name>
    <name type="common">Common sunflower</name>
    <dbReference type="NCBI Taxonomy" id="4232"/>
    <lineage>
        <taxon>Eukaryota</taxon>
        <taxon>Viridiplantae</taxon>
        <taxon>Streptophyta</taxon>
        <taxon>Embryophyta</taxon>
        <taxon>Tracheophyta</taxon>
        <taxon>Spermatophyta</taxon>
        <taxon>Magnoliopsida</taxon>
        <taxon>eudicotyledons</taxon>
        <taxon>Gunneridae</taxon>
        <taxon>Pentapetalae</taxon>
        <taxon>asterids</taxon>
        <taxon>campanulids</taxon>
        <taxon>Asterales</taxon>
        <taxon>Asteraceae</taxon>
        <taxon>Asteroideae</taxon>
        <taxon>Heliantheae alliance</taxon>
        <taxon>Heliantheae</taxon>
        <taxon>Helianthus</taxon>
    </lineage>
</organism>
<dbReference type="STRING" id="4232.A0A251T6U9"/>
<evidence type="ECO:0000256" key="3">
    <source>
        <dbReference type="ARBA" id="ARBA00022741"/>
    </source>
</evidence>
<evidence type="ECO:0000256" key="2">
    <source>
        <dbReference type="ARBA" id="ARBA00022490"/>
    </source>
</evidence>
<keyword evidence="2" id="KW-0963">Cytoplasm</keyword>
<comment type="subcellular location">
    <subcellularLocation>
        <location evidence="1">Cytoplasm</location>
    </subcellularLocation>
</comment>
<gene>
    <name evidence="7" type="ORF">HannXRQ_Chr11g0321461</name>
</gene>
<dbReference type="Pfam" id="PF00004">
    <property type="entry name" value="AAA"/>
    <property type="match status" value="2"/>
</dbReference>
<evidence type="ECO:0000313" key="8">
    <source>
        <dbReference type="Proteomes" id="UP000215914"/>
    </source>
</evidence>
<proteinExistence type="inferred from homology"/>
<dbReference type="InterPro" id="IPR003960">
    <property type="entry name" value="ATPase_AAA_CS"/>
</dbReference>